<evidence type="ECO:0000313" key="3">
    <source>
        <dbReference type="Proteomes" id="UP000639643"/>
    </source>
</evidence>
<feature type="compositionally biased region" description="Polar residues" evidence="1">
    <location>
        <begin position="40"/>
        <end position="51"/>
    </location>
</feature>
<evidence type="ECO:0000313" key="2">
    <source>
        <dbReference type="EMBL" id="KAF6812206.1"/>
    </source>
</evidence>
<keyword evidence="3" id="KW-1185">Reference proteome</keyword>
<gene>
    <name evidence="2" type="ORF">CMUS01_13110</name>
</gene>
<dbReference type="AlphaFoldDB" id="A0A8H6MXU4"/>
<feature type="region of interest" description="Disordered" evidence="1">
    <location>
        <begin position="1"/>
        <end position="23"/>
    </location>
</feature>
<reference evidence="2" key="1">
    <citation type="journal article" date="2020" name="Phytopathology">
        <title>Genome Sequence Resources of Colletotrichum truncatum, C. plurivorum, C. musicola, and C. sojae: Four Species Pathogenic to Soybean (Glycine max).</title>
        <authorList>
            <person name="Rogerio F."/>
            <person name="Boufleur T.R."/>
            <person name="Ciampi-Guillardi M."/>
            <person name="Sukno S.A."/>
            <person name="Thon M.R."/>
            <person name="Massola Junior N.S."/>
            <person name="Baroncelli R."/>
        </authorList>
    </citation>
    <scope>NUCLEOTIDE SEQUENCE</scope>
    <source>
        <strain evidence="2">LFN0074</strain>
    </source>
</reference>
<proteinExistence type="predicted"/>
<dbReference type="Proteomes" id="UP000639643">
    <property type="component" value="Unassembled WGS sequence"/>
</dbReference>
<dbReference type="EMBL" id="WIGM01000795">
    <property type="protein sequence ID" value="KAF6812206.1"/>
    <property type="molecule type" value="Genomic_DNA"/>
</dbReference>
<feature type="region of interest" description="Disordered" evidence="1">
    <location>
        <begin position="40"/>
        <end position="73"/>
    </location>
</feature>
<sequence>MRSGRVRPLATSKLAMRHAPSSTALRSCLQSSGLPILAVSSSARQHSSRPTDSFEPDLTEVAIGGRAGSQTGA</sequence>
<name>A0A8H6MXU4_9PEZI</name>
<accession>A0A8H6MXU4</accession>
<comment type="caution">
    <text evidence="2">The sequence shown here is derived from an EMBL/GenBank/DDBJ whole genome shotgun (WGS) entry which is preliminary data.</text>
</comment>
<evidence type="ECO:0000256" key="1">
    <source>
        <dbReference type="SAM" id="MobiDB-lite"/>
    </source>
</evidence>
<organism evidence="2 3">
    <name type="scientific">Colletotrichum musicola</name>
    <dbReference type="NCBI Taxonomy" id="2175873"/>
    <lineage>
        <taxon>Eukaryota</taxon>
        <taxon>Fungi</taxon>
        <taxon>Dikarya</taxon>
        <taxon>Ascomycota</taxon>
        <taxon>Pezizomycotina</taxon>
        <taxon>Sordariomycetes</taxon>
        <taxon>Hypocreomycetidae</taxon>
        <taxon>Glomerellales</taxon>
        <taxon>Glomerellaceae</taxon>
        <taxon>Colletotrichum</taxon>
        <taxon>Colletotrichum orchidearum species complex</taxon>
    </lineage>
</organism>
<protein>
    <submittedName>
        <fullName evidence="2">Uncharacterized protein</fullName>
    </submittedName>
</protein>